<accession>A0A5D2JZA8</accession>
<sequence>MAYRLLVSVDVDSFHTSSTPRTRRFLYCFKTSNLSLTEANVMQLIIINCSLHANAYI</sequence>
<protein>
    <submittedName>
        <fullName evidence="1">Uncharacterized protein</fullName>
    </submittedName>
</protein>
<gene>
    <name evidence="1" type="ORF">ES332_D08G252300v1</name>
</gene>
<evidence type="ECO:0000313" key="1">
    <source>
        <dbReference type="EMBL" id="TYH59876.1"/>
    </source>
</evidence>
<dbReference type="EMBL" id="CM017630">
    <property type="protein sequence ID" value="TYH59876.1"/>
    <property type="molecule type" value="Genomic_DNA"/>
</dbReference>
<reference evidence="1 2" key="1">
    <citation type="submission" date="2019-07" db="EMBL/GenBank/DDBJ databases">
        <title>WGS assembly of Gossypium tomentosum.</title>
        <authorList>
            <person name="Chen Z.J."/>
            <person name="Sreedasyam A."/>
            <person name="Ando A."/>
            <person name="Song Q."/>
            <person name="De L."/>
            <person name="Hulse-Kemp A."/>
            <person name="Ding M."/>
            <person name="Ye W."/>
            <person name="Kirkbride R."/>
            <person name="Jenkins J."/>
            <person name="Plott C."/>
            <person name="Lovell J."/>
            <person name="Lin Y.-M."/>
            <person name="Vaughn R."/>
            <person name="Liu B."/>
            <person name="Li W."/>
            <person name="Simpson S."/>
            <person name="Scheffler B."/>
            <person name="Saski C."/>
            <person name="Grover C."/>
            <person name="Hu G."/>
            <person name="Conover J."/>
            <person name="Carlson J."/>
            <person name="Shu S."/>
            <person name="Boston L."/>
            <person name="Williams M."/>
            <person name="Peterson D."/>
            <person name="Mcgee K."/>
            <person name="Jones D."/>
            <person name="Wendel J."/>
            <person name="Stelly D."/>
            <person name="Grimwood J."/>
            <person name="Schmutz J."/>
        </authorList>
    </citation>
    <scope>NUCLEOTIDE SEQUENCE [LARGE SCALE GENOMIC DNA]</scope>
    <source>
        <strain evidence="1">7179.01</strain>
    </source>
</reference>
<organism evidence="1 2">
    <name type="scientific">Gossypium tomentosum</name>
    <name type="common">Hawaiian cotton</name>
    <name type="synonym">Gossypium sandvicense</name>
    <dbReference type="NCBI Taxonomy" id="34277"/>
    <lineage>
        <taxon>Eukaryota</taxon>
        <taxon>Viridiplantae</taxon>
        <taxon>Streptophyta</taxon>
        <taxon>Embryophyta</taxon>
        <taxon>Tracheophyta</taxon>
        <taxon>Spermatophyta</taxon>
        <taxon>Magnoliopsida</taxon>
        <taxon>eudicotyledons</taxon>
        <taxon>Gunneridae</taxon>
        <taxon>Pentapetalae</taxon>
        <taxon>rosids</taxon>
        <taxon>malvids</taxon>
        <taxon>Malvales</taxon>
        <taxon>Malvaceae</taxon>
        <taxon>Malvoideae</taxon>
        <taxon>Gossypium</taxon>
    </lineage>
</organism>
<keyword evidence="2" id="KW-1185">Reference proteome</keyword>
<dbReference type="AlphaFoldDB" id="A0A5D2JZA8"/>
<name>A0A5D2JZA8_GOSTO</name>
<evidence type="ECO:0000313" key="2">
    <source>
        <dbReference type="Proteomes" id="UP000322667"/>
    </source>
</evidence>
<dbReference type="Proteomes" id="UP000322667">
    <property type="component" value="Chromosome D08"/>
</dbReference>
<proteinExistence type="predicted"/>